<organism evidence="4 5">
    <name type="scientific">Enorma phocaeensis</name>
    <dbReference type="NCBI Taxonomy" id="1871019"/>
    <lineage>
        <taxon>Bacteria</taxon>
        <taxon>Bacillati</taxon>
        <taxon>Actinomycetota</taxon>
        <taxon>Coriobacteriia</taxon>
        <taxon>Coriobacteriales</taxon>
        <taxon>Coriobacteriaceae</taxon>
        <taxon>Enorma</taxon>
    </lineage>
</organism>
<keyword evidence="2" id="KW-0472">Membrane</keyword>
<reference evidence="4" key="1">
    <citation type="journal article" date="2021" name="PeerJ">
        <title>Extensive microbial diversity within the chicken gut microbiome revealed by metagenomics and culture.</title>
        <authorList>
            <person name="Gilroy R."/>
            <person name="Ravi A."/>
            <person name="Getino M."/>
            <person name="Pursley I."/>
            <person name="Horton D.L."/>
            <person name="Alikhan N.F."/>
            <person name="Baker D."/>
            <person name="Gharbi K."/>
            <person name="Hall N."/>
            <person name="Watson M."/>
            <person name="Adriaenssens E.M."/>
            <person name="Foster-Nyarko E."/>
            <person name="Jarju S."/>
            <person name="Secka A."/>
            <person name="Antonio M."/>
            <person name="Oren A."/>
            <person name="Chaudhuri R.R."/>
            <person name="La Ragione R."/>
            <person name="Hildebrand F."/>
            <person name="Pallen M.J."/>
        </authorList>
    </citation>
    <scope>NUCLEOTIDE SEQUENCE</scope>
    <source>
        <strain evidence="4">ChiHjej13B12-9602</strain>
    </source>
</reference>
<protein>
    <submittedName>
        <fullName evidence="4">Zinc-ribbon domain-containing protein</fullName>
    </submittedName>
</protein>
<dbReference type="InterPro" id="IPR026870">
    <property type="entry name" value="Zinc_ribbon_dom"/>
</dbReference>
<accession>A0A921ITB6</accession>
<proteinExistence type="predicted"/>
<feature type="compositionally biased region" description="Low complexity" evidence="1">
    <location>
        <begin position="32"/>
        <end position="41"/>
    </location>
</feature>
<evidence type="ECO:0000313" key="5">
    <source>
        <dbReference type="Proteomes" id="UP000753256"/>
    </source>
</evidence>
<feature type="domain" description="Zinc-ribbon" evidence="3">
    <location>
        <begin position="2"/>
        <end position="23"/>
    </location>
</feature>
<feature type="region of interest" description="Disordered" evidence="1">
    <location>
        <begin position="32"/>
        <end position="84"/>
    </location>
</feature>
<name>A0A921ITB6_9ACTN</name>
<gene>
    <name evidence="4" type="ORF">K8V70_06200</name>
</gene>
<comment type="caution">
    <text evidence="4">The sequence shown here is derived from an EMBL/GenBank/DDBJ whole genome shotgun (WGS) entry which is preliminary data.</text>
</comment>
<sequence length="416" mass="43568">MFCNRCGRELSEGAAFCSVCGAPAPLGEDATATCGSSTGTTPADRQAGDGPSPSTAPDSAPGPTTPGAVPPPIPPQAAAQPQAQRTHNDNIALASLVCGVIGLFCSPTLIFGIALGVIAIVLASSHRKAGGTSTLATVGKVCGIIDLALAAILFILFMTVGCTTFAIVGNAALESTPHTESTESATGTAGNGTGGTTGTSEPATVELASSDTEDISHEVAAYLDPIFAQDSEAVDELTALVDGEFEEVFGFGLDETGVGAREYVLWRLEGMSWEISSIEAYSDGTAIANVTLNSCYERDAHSAFAYLMDVYVERGGDIHDPERVGQVLAASQEMFYNTDVPGWRGDDSTSVAFRFVQLGDGSYAPQTDTWDYRMRTTFAPFSADVIGLVLEDEELYLDHDMYPSEEYADPYLEGII</sequence>
<dbReference type="AlphaFoldDB" id="A0A921ITB6"/>
<reference evidence="4" key="2">
    <citation type="submission" date="2021-09" db="EMBL/GenBank/DDBJ databases">
        <authorList>
            <person name="Gilroy R."/>
        </authorList>
    </citation>
    <scope>NUCLEOTIDE SEQUENCE</scope>
    <source>
        <strain evidence="4">ChiHjej13B12-9602</strain>
    </source>
</reference>
<feature type="transmembrane region" description="Helical" evidence="2">
    <location>
        <begin position="91"/>
        <end position="123"/>
    </location>
</feature>
<dbReference type="EMBL" id="DYUZ01000026">
    <property type="protein sequence ID" value="HJG37437.1"/>
    <property type="molecule type" value="Genomic_DNA"/>
</dbReference>
<evidence type="ECO:0000256" key="1">
    <source>
        <dbReference type="SAM" id="MobiDB-lite"/>
    </source>
</evidence>
<feature type="transmembrane region" description="Helical" evidence="2">
    <location>
        <begin position="144"/>
        <end position="168"/>
    </location>
</feature>
<evidence type="ECO:0000313" key="4">
    <source>
        <dbReference type="EMBL" id="HJG37437.1"/>
    </source>
</evidence>
<evidence type="ECO:0000256" key="2">
    <source>
        <dbReference type="SAM" id="Phobius"/>
    </source>
</evidence>
<dbReference type="RefSeq" id="WP_273190258.1">
    <property type="nucleotide sequence ID" value="NZ_DYUZ01000026.1"/>
</dbReference>
<feature type="region of interest" description="Disordered" evidence="1">
    <location>
        <begin position="176"/>
        <end position="209"/>
    </location>
</feature>
<dbReference type="Pfam" id="PF13240">
    <property type="entry name" value="Zn_Ribbon_1"/>
    <property type="match status" value="1"/>
</dbReference>
<keyword evidence="2" id="KW-1133">Transmembrane helix</keyword>
<evidence type="ECO:0000259" key="3">
    <source>
        <dbReference type="Pfam" id="PF13240"/>
    </source>
</evidence>
<keyword evidence="2" id="KW-0812">Transmembrane</keyword>
<dbReference type="Proteomes" id="UP000753256">
    <property type="component" value="Unassembled WGS sequence"/>
</dbReference>